<dbReference type="PRINTS" id="PR01609">
    <property type="entry name" value="CD36FAMILY"/>
</dbReference>
<evidence type="ECO:0000256" key="6">
    <source>
        <dbReference type="ARBA" id="ARBA00023136"/>
    </source>
</evidence>
<evidence type="ECO:0000256" key="7">
    <source>
        <dbReference type="ARBA" id="ARBA00023180"/>
    </source>
</evidence>
<comment type="similarity">
    <text evidence="2">Belongs to the CD36 family.</text>
</comment>
<evidence type="ECO:0000256" key="8">
    <source>
        <dbReference type="SAM" id="Phobius"/>
    </source>
</evidence>
<reference evidence="9 10" key="1">
    <citation type="journal article" date="2008" name="Nature">
        <title>The genome of the model beetle and pest Tribolium castaneum.</title>
        <authorList>
            <consortium name="Tribolium Genome Sequencing Consortium"/>
            <person name="Richards S."/>
            <person name="Gibbs R.A."/>
            <person name="Weinstock G.M."/>
            <person name="Brown S.J."/>
            <person name="Denell R."/>
            <person name="Beeman R.W."/>
            <person name="Gibbs R."/>
            <person name="Beeman R.W."/>
            <person name="Brown S.J."/>
            <person name="Bucher G."/>
            <person name="Friedrich M."/>
            <person name="Grimmelikhuijzen C.J."/>
            <person name="Klingler M."/>
            <person name="Lorenzen M."/>
            <person name="Richards S."/>
            <person name="Roth S."/>
            <person name="Schroder R."/>
            <person name="Tautz D."/>
            <person name="Zdobnov E.M."/>
            <person name="Muzny D."/>
            <person name="Gibbs R.A."/>
            <person name="Weinstock G.M."/>
            <person name="Attaway T."/>
            <person name="Bell S."/>
            <person name="Buhay C.J."/>
            <person name="Chandrabose M.N."/>
            <person name="Chavez D."/>
            <person name="Clerk-Blankenburg K.P."/>
            <person name="Cree A."/>
            <person name="Dao M."/>
            <person name="Davis C."/>
            <person name="Chacko J."/>
            <person name="Dinh H."/>
            <person name="Dugan-Rocha S."/>
            <person name="Fowler G."/>
            <person name="Garner T.T."/>
            <person name="Garnes J."/>
            <person name="Gnirke A."/>
            <person name="Hawes A."/>
            <person name="Hernandez J."/>
            <person name="Hines S."/>
            <person name="Holder M."/>
            <person name="Hume J."/>
            <person name="Jhangiani S.N."/>
            <person name="Joshi V."/>
            <person name="Khan Z.M."/>
            <person name="Jackson L."/>
            <person name="Kovar C."/>
            <person name="Kowis A."/>
            <person name="Lee S."/>
            <person name="Lewis L.R."/>
            <person name="Margolis J."/>
            <person name="Morgan M."/>
            <person name="Nazareth L.V."/>
            <person name="Nguyen N."/>
            <person name="Okwuonu G."/>
            <person name="Parker D."/>
            <person name="Richards S."/>
            <person name="Ruiz S.J."/>
            <person name="Santibanez J."/>
            <person name="Savard J."/>
            <person name="Scherer S.E."/>
            <person name="Schneider B."/>
            <person name="Sodergren E."/>
            <person name="Tautz D."/>
            <person name="Vattahil S."/>
            <person name="Villasana D."/>
            <person name="White C.S."/>
            <person name="Wright R."/>
            <person name="Park Y."/>
            <person name="Beeman R.W."/>
            <person name="Lord J."/>
            <person name="Oppert B."/>
            <person name="Lorenzen M."/>
            <person name="Brown S."/>
            <person name="Wang L."/>
            <person name="Savard J."/>
            <person name="Tautz D."/>
            <person name="Richards S."/>
            <person name="Weinstock G."/>
            <person name="Gibbs R.A."/>
            <person name="Liu Y."/>
            <person name="Worley K."/>
            <person name="Weinstock G."/>
            <person name="Elsik C.G."/>
            <person name="Reese J.T."/>
            <person name="Elhaik E."/>
            <person name="Landan G."/>
            <person name="Graur D."/>
            <person name="Arensburger P."/>
            <person name="Atkinson P."/>
            <person name="Beeman R.W."/>
            <person name="Beidler J."/>
            <person name="Brown S.J."/>
            <person name="Demuth J.P."/>
            <person name="Drury D.W."/>
            <person name="Du Y.Z."/>
            <person name="Fujiwara H."/>
            <person name="Lorenzen M."/>
            <person name="Maselli V."/>
            <person name="Osanai M."/>
            <person name="Park Y."/>
            <person name="Robertson H.M."/>
            <person name="Tu Z."/>
            <person name="Wang J.J."/>
            <person name="Wang S."/>
            <person name="Richards S."/>
            <person name="Song H."/>
            <person name="Zhang L."/>
            <person name="Sodergren E."/>
            <person name="Werner D."/>
            <person name="Stanke M."/>
            <person name="Morgenstern B."/>
            <person name="Solovyev V."/>
            <person name="Kosarev P."/>
            <person name="Brown G."/>
            <person name="Chen H.C."/>
            <person name="Ermolaeva O."/>
            <person name="Hlavina W."/>
            <person name="Kapustin Y."/>
            <person name="Kiryutin B."/>
            <person name="Kitts P."/>
            <person name="Maglott D."/>
            <person name="Pruitt K."/>
            <person name="Sapojnikov V."/>
            <person name="Souvorov A."/>
            <person name="Mackey A.J."/>
            <person name="Waterhouse R.M."/>
            <person name="Wyder S."/>
            <person name="Zdobnov E.M."/>
            <person name="Zdobnov E.M."/>
            <person name="Wyder S."/>
            <person name="Kriventseva E.V."/>
            <person name="Kadowaki T."/>
            <person name="Bork P."/>
            <person name="Aranda M."/>
            <person name="Bao R."/>
            <person name="Beermann A."/>
            <person name="Berns N."/>
            <person name="Bolognesi R."/>
            <person name="Bonneton F."/>
            <person name="Bopp D."/>
            <person name="Brown S.J."/>
            <person name="Bucher G."/>
            <person name="Butts T."/>
            <person name="Chaumot A."/>
            <person name="Denell R.E."/>
            <person name="Ferrier D.E."/>
            <person name="Friedrich M."/>
            <person name="Gordon C.M."/>
            <person name="Jindra M."/>
            <person name="Klingler M."/>
            <person name="Lan Q."/>
            <person name="Lattorff H.M."/>
            <person name="Laudet V."/>
            <person name="von Levetsow C."/>
            <person name="Liu Z."/>
            <person name="Lutz R."/>
            <person name="Lynch J.A."/>
            <person name="da Fonseca R.N."/>
            <person name="Posnien N."/>
            <person name="Reuter R."/>
            <person name="Roth S."/>
            <person name="Savard J."/>
            <person name="Schinko J.B."/>
            <person name="Schmitt C."/>
            <person name="Schoppmeier M."/>
            <person name="Schroder R."/>
            <person name="Shippy T.D."/>
            <person name="Simonnet F."/>
            <person name="Marques-Souza H."/>
            <person name="Tautz D."/>
            <person name="Tomoyasu Y."/>
            <person name="Trauner J."/>
            <person name="Van der Zee M."/>
            <person name="Vervoort M."/>
            <person name="Wittkopp N."/>
            <person name="Wimmer E.A."/>
            <person name="Yang X."/>
            <person name="Jones A.K."/>
            <person name="Sattelle D.B."/>
            <person name="Ebert P.R."/>
            <person name="Nelson D."/>
            <person name="Scott J.G."/>
            <person name="Beeman R.W."/>
            <person name="Muthukrishnan S."/>
            <person name="Kramer K.J."/>
            <person name="Arakane Y."/>
            <person name="Beeman R.W."/>
            <person name="Zhu Q."/>
            <person name="Hogenkamp D."/>
            <person name="Dixit R."/>
            <person name="Oppert B."/>
            <person name="Jiang H."/>
            <person name="Zou Z."/>
            <person name="Marshall J."/>
            <person name="Elpidina E."/>
            <person name="Vinokurov K."/>
            <person name="Oppert C."/>
            <person name="Zou Z."/>
            <person name="Evans J."/>
            <person name="Lu Z."/>
            <person name="Zhao P."/>
            <person name="Sumathipala N."/>
            <person name="Altincicek B."/>
            <person name="Vilcinskas A."/>
            <person name="Williams M."/>
            <person name="Hultmark D."/>
            <person name="Hetru C."/>
            <person name="Jiang H."/>
            <person name="Grimmelikhuijzen C.J."/>
            <person name="Hauser F."/>
            <person name="Cazzamali G."/>
            <person name="Williamson M."/>
            <person name="Park Y."/>
            <person name="Li B."/>
            <person name="Tanaka Y."/>
            <person name="Predel R."/>
            <person name="Neupert S."/>
            <person name="Schachtner J."/>
            <person name="Verleyen P."/>
            <person name="Raible F."/>
            <person name="Bork P."/>
            <person name="Friedrich M."/>
            <person name="Walden K.K."/>
            <person name="Robertson H.M."/>
            <person name="Angeli S."/>
            <person name="Foret S."/>
            <person name="Bucher G."/>
            <person name="Schuetz S."/>
            <person name="Maleszka R."/>
            <person name="Wimmer E.A."/>
            <person name="Beeman R.W."/>
            <person name="Lorenzen M."/>
            <person name="Tomoyasu Y."/>
            <person name="Miller S.C."/>
            <person name="Grossmann D."/>
            <person name="Bucher G."/>
        </authorList>
    </citation>
    <scope>NUCLEOTIDE SEQUENCE [LARGE SCALE GENOMIC DNA]</scope>
    <source>
        <strain evidence="9 10">Georgia GA2</strain>
    </source>
</reference>
<dbReference type="InParanoid" id="D2A4B0"/>
<gene>
    <name evidence="9" type="primary">AUGUSTUS-3.0.2_15854</name>
    <name evidence="9" type="ORF">TcasGA2_TC015854</name>
</gene>
<keyword evidence="10" id="KW-1185">Reference proteome</keyword>
<accession>D2A4B0</accession>
<sequence length="554" mass="63299">MGLYKQYFRIGQYARNQILGKADRSKDGTPLQMLISQQGKLSSSRIAVILIGVFTLAMGIILSSIPWVDYLILKNLKLWNGSLSFQYWQKPGVIRLTKVYIFNVTNPDSFLNLGEKPKLQEVGPFVYREDMEKVNIKFHDNGTLTYQHKKILQFVPELSVDKDQKITVPNIPLLTLSTQSNSLSYFVQRTISFLLSVRGFKPFVTITADELVFGYDDTLVSLAHQFYPKRKRPMSKMGLLINRNGTLNEVHNIYTGMTGMQNFGYLEKLNGVDKLPYWQESPCNIIRASEGSFFPPRYYTKSDVVNIYDKDLCRTMPLQYRGPVTKHGISADLYTPADSMFETVMKEPNNKCYCPNNEFCPPKGLQNISPCQFDAPVYLSFPHFFEADPTLIEPFEGLNPVKEKHQSYFKIQPRLGVPIEGKVRLQLNLKVDQAPQVAPVSKFPSIMYPIMWLEEGIDDLTPPIRRWIYLATTFADVACPLMTYGFIFLGTCILIGVFINAYKSLVFTKETIEIGMKTLRKRGSGYLAVARPKLIKRDTYTLLDLNEGLDEIDI</sequence>
<evidence type="ECO:0000256" key="2">
    <source>
        <dbReference type="ARBA" id="ARBA00010532"/>
    </source>
</evidence>
<dbReference type="Proteomes" id="UP000007266">
    <property type="component" value="Linkage group 6"/>
</dbReference>
<organism evidence="9 10">
    <name type="scientific">Tribolium castaneum</name>
    <name type="common">Red flour beetle</name>
    <dbReference type="NCBI Taxonomy" id="7070"/>
    <lineage>
        <taxon>Eukaryota</taxon>
        <taxon>Metazoa</taxon>
        <taxon>Ecdysozoa</taxon>
        <taxon>Arthropoda</taxon>
        <taxon>Hexapoda</taxon>
        <taxon>Insecta</taxon>
        <taxon>Pterygota</taxon>
        <taxon>Neoptera</taxon>
        <taxon>Endopterygota</taxon>
        <taxon>Coleoptera</taxon>
        <taxon>Polyphaga</taxon>
        <taxon>Cucujiformia</taxon>
        <taxon>Tenebrionidae</taxon>
        <taxon>Tenebrionidae incertae sedis</taxon>
        <taxon>Tribolium</taxon>
    </lineage>
</organism>
<evidence type="ECO:0000313" key="10">
    <source>
        <dbReference type="Proteomes" id="UP000007266"/>
    </source>
</evidence>
<dbReference type="PANTHER" id="PTHR11923:SF88">
    <property type="entry name" value="DEBRIS BUSTER, ISOFORM D"/>
    <property type="match status" value="1"/>
</dbReference>
<keyword evidence="3" id="KW-1003">Cell membrane</keyword>
<evidence type="ECO:0000256" key="3">
    <source>
        <dbReference type="ARBA" id="ARBA00022475"/>
    </source>
</evidence>
<keyword evidence="6 8" id="KW-0472">Membrane</keyword>
<dbReference type="PANTHER" id="PTHR11923">
    <property type="entry name" value="SCAVENGER RECEPTOR CLASS B TYPE-1 SR-B1"/>
    <property type="match status" value="1"/>
</dbReference>
<dbReference type="HOGENOM" id="CLU_019853_2_1_1"/>
<dbReference type="InterPro" id="IPR002159">
    <property type="entry name" value="CD36_fam"/>
</dbReference>
<dbReference type="GO" id="GO:0016020">
    <property type="term" value="C:membrane"/>
    <property type="evidence" value="ECO:0000318"/>
    <property type="project" value="GO_Central"/>
</dbReference>
<keyword evidence="4 8" id="KW-0812">Transmembrane</keyword>
<dbReference type="GO" id="GO:0005044">
    <property type="term" value="F:scavenger receptor activity"/>
    <property type="evidence" value="ECO:0000318"/>
    <property type="project" value="GO_Central"/>
</dbReference>
<dbReference type="OMA" id="NFVPEMS"/>
<name>D2A4B0_TRICA</name>
<evidence type="ECO:0000313" key="9">
    <source>
        <dbReference type="EMBL" id="EFA05756.1"/>
    </source>
</evidence>
<feature type="transmembrane region" description="Helical" evidence="8">
    <location>
        <begin position="481"/>
        <end position="502"/>
    </location>
</feature>
<dbReference type="OrthoDB" id="18585at2759"/>
<protein>
    <submittedName>
        <fullName evidence="9">Protein croquemort-like Protein</fullName>
    </submittedName>
</protein>
<keyword evidence="7" id="KW-0325">Glycoprotein</keyword>
<evidence type="ECO:0000256" key="5">
    <source>
        <dbReference type="ARBA" id="ARBA00022989"/>
    </source>
</evidence>
<keyword evidence="5 8" id="KW-1133">Transmembrane helix</keyword>
<dbReference type="eggNOG" id="KOG3776">
    <property type="taxonomic scope" value="Eukaryota"/>
</dbReference>
<reference evidence="9 10" key="2">
    <citation type="journal article" date="2010" name="Nucleic Acids Res.">
        <title>BeetleBase in 2010: revisions to provide comprehensive genomic information for Tribolium castaneum.</title>
        <authorList>
            <person name="Kim H.S."/>
            <person name="Murphy T."/>
            <person name="Xia J."/>
            <person name="Caragea D."/>
            <person name="Park Y."/>
            <person name="Beeman R.W."/>
            <person name="Lorenzen M.D."/>
            <person name="Butcher S."/>
            <person name="Manak J.R."/>
            <person name="Brown S.J."/>
        </authorList>
    </citation>
    <scope>GENOME REANNOTATION</scope>
    <source>
        <strain evidence="9 10">Georgia GA2</strain>
    </source>
</reference>
<dbReference type="Pfam" id="PF01130">
    <property type="entry name" value="CD36"/>
    <property type="match status" value="1"/>
</dbReference>
<dbReference type="PhylomeDB" id="D2A4B0"/>
<proteinExistence type="inferred from homology"/>
<dbReference type="AlphaFoldDB" id="D2A4B0"/>
<dbReference type="EMBL" id="KQ971348">
    <property type="protein sequence ID" value="EFA05756.1"/>
    <property type="molecule type" value="Genomic_DNA"/>
</dbReference>
<dbReference type="GO" id="GO:0005886">
    <property type="term" value="C:plasma membrane"/>
    <property type="evidence" value="ECO:0007669"/>
    <property type="project" value="UniProtKB-SubCell"/>
</dbReference>
<evidence type="ECO:0000256" key="4">
    <source>
        <dbReference type="ARBA" id="ARBA00022692"/>
    </source>
</evidence>
<dbReference type="KEGG" id="tca:660608"/>
<evidence type="ECO:0000256" key="1">
    <source>
        <dbReference type="ARBA" id="ARBA00004236"/>
    </source>
</evidence>
<feature type="transmembrane region" description="Helical" evidence="8">
    <location>
        <begin position="46"/>
        <end position="68"/>
    </location>
</feature>
<comment type="subcellular location">
    <subcellularLocation>
        <location evidence="1">Cell membrane</location>
    </subcellularLocation>
</comment>